<dbReference type="InterPro" id="IPR000073">
    <property type="entry name" value="AB_hydrolase_1"/>
</dbReference>
<keyword evidence="3" id="KW-1185">Reference proteome</keyword>
<dbReference type="STRING" id="538381.GCA_001696535_02059"/>
<dbReference type="GO" id="GO:0016787">
    <property type="term" value="F:hydrolase activity"/>
    <property type="evidence" value="ECO:0007669"/>
    <property type="project" value="UniProtKB-KW"/>
</dbReference>
<dbReference type="SUPFAM" id="SSF53474">
    <property type="entry name" value="alpha/beta-Hydrolases"/>
    <property type="match status" value="1"/>
</dbReference>
<name>A0A285SGF0_9HYPH</name>
<dbReference type="Proteomes" id="UP000219331">
    <property type="component" value="Unassembled WGS sequence"/>
</dbReference>
<evidence type="ECO:0000313" key="3">
    <source>
        <dbReference type="Proteomes" id="UP000219331"/>
    </source>
</evidence>
<dbReference type="AlphaFoldDB" id="A0A285SGF0"/>
<reference evidence="2 3" key="1">
    <citation type="submission" date="2017-08" db="EMBL/GenBank/DDBJ databases">
        <authorList>
            <person name="de Groot N.N."/>
        </authorList>
    </citation>
    <scope>NUCLEOTIDE SEQUENCE [LARGE SCALE GENOMIC DNA]</scope>
    <source>
        <strain evidence="2 3">USBA 352</strain>
    </source>
</reference>
<dbReference type="Pfam" id="PF12697">
    <property type="entry name" value="Abhydrolase_6"/>
    <property type="match status" value="1"/>
</dbReference>
<dbReference type="EMBL" id="OBML01000005">
    <property type="protein sequence ID" value="SOC06841.1"/>
    <property type="molecule type" value="Genomic_DNA"/>
</dbReference>
<accession>A0A285SGF0</accession>
<dbReference type="Gene3D" id="3.40.50.1820">
    <property type="entry name" value="alpha/beta hydrolase"/>
    <property type="match status" value="1"/>
</dbReference>
<dbReference type="RefSeq" id="WP_176522062.1">
    <property type="nucleotide sequence ID" value="NZ_OBML01000005.1"/>
</dbReference>
<protein>
    <submittedName>
        <fullName evidence="2">Alpha/beta hydrolase family protein</fullName>
    </submittedName>
</protein>
<keyword evidence="2" id="KW-0378">Hydrolase</keyword>
<proteinExistence type="predicted"/>
<dbReference type="InterPro" id="IPR029058">
    <property type="entry name" value="AB_hydrolase_fold"/>
</dbReference>
<evidence type="ECO:0000259" key="1">
    <source>
        <dbReference type="Pfam" id="PF12697"/>
    </source>
</evidence>
<evidence type="ECO:0000313" key="2">
    <source>
        <dbReference type="EMBL" id="SOC06841.1"/>
    </source>
</evidence>
<sequence length="263" mass="27774">MAAGVHLTGEPLAALDAAFPKTQGADGALSFRRSASPSGRPVVLLPGASGTSEFFCLAAPLLAAGGVDPVLVDYPGTLAPRELARRTERLARDLGLAAPVALGCSYSAWWLQHAATDGPFDALILCNGFVEAEDLKPHPLFDHAAIAATPAETLREEWRARAASAPPAMLSELLLQAMSGWLAAEDLKGRLLEVTSSLPVPLGERFAGPVTVVDCHDDPIVGERARALFRDSWPEAAHREISGGHYPYVNAPEEFARTVLAAI</sequence>
<gene>
    <name evidence="2" type="ORF">SAMN05421512_105231</name>
</gene>
<organism evidence="2 3">
    <name type="scientific">Stappia indica</name>
    <dbReference type="NCBI Taxonomy" id="538381"/>
    <lineage>
        <taxon>Bacteria</taxon>
        <taxon>Pseudomonadati</taxon>
        <taxon>Pseudomonadota</taxon>
        <taxon>Alphaproteobacteria</taxon>
        <taxon>Hyphomicrobiales</taxon>
        <taxon>Stappiaceae</taxon>
        <taxon>Stappia</taxon>
    </lineage>
</organism>
<feature type="domain" description="AB hydrolase-1" evidence="1">
    <location>
        <begin position="42"/>
        <end position="257"/>
    </location>
</feature>